<evidence type="ECO:0000313" key="3">
    <source>
        <dbReference type="EMBL" id="PIL31319.1"/>
    </source>
</evidence>
<accession>A0A2G8SC35</accession>
<keyword evidence="2" id="KW-1133">Transmembrane helix</keyword>
<feature type="transmembrane region" description="Helical" evidence="2">
    <location>
        <begin position="89"/>
        <end position="116"/>
    </location>
</feature>
<feature type="region of interest" description="Disordered" evidence="1">
    <location>
        <begin position="142"/>
        <end position="165"/>
    </location>
</feature>
<evidence type="ECO:0008006" key="5">
    <source>
        <dbReference type="Google" id="ProtNLM"/>
    </source>
</evidence>
<feature type="transmembrane region" description="Helical" evidence="2">
    <location>
        <begin position="30"/>
        <end position="55"/>
    </location>
</feature>
<keyword evidence="4" id="KW-1185">Reference proteome</keyword>
<evidence type="ECO:0000313" key="4">
    <source>
        <dbReference type="Proteomes" id="UP000230002"/>
    </source>
</evidence>
<sequence>MIMNGGWEDHLHWGYLGEHVLVAGLHLDSAWSFFLASLLTICICFSERVLTYVIAKKWHPWSSRGRPSRFGLAVWRTLLYWLVTFERLLYMLIGMTFSFGLILIAVSTLAAGQFVIEFLDLGERPRSEYVSPSTFPLPPFPTSSSLTLSPRPSFPPSTENANVKEPLLSSSDESYALEASYPPPSSTRPRSRSKPESIFIHPNDSNIARADAAAAQLGLAGDTDLVKGNVYPADGETWEHGRGRDVARELLLSPVTR</sequence>
<gene>
    <name evidence="3" type="ORF">GSI_06017</name>
</gene>
<protein>
    <recommendedName>
        <fullName evidence="5">Copper transporter</fullName>
    </recommendedName>
</protein>
<keyword evidence="2" id="KW-0812">Transmembrane</keyword>
<keyword evidence="2" id="KW-0472">Membrane</keyword>
<reference evidence="3 4" key="1">
    <citation type="journal article" date="2015" name="Sci. Rep.">
        <title>Chromosome-level genome map provides insights into diverse defense mechanisms in the medicinal fungus Ganoderma sinense.</title>
        <authorList>
            <person name="Zhu Y."/>
            <person name="Xu J."/>
            <person name="Sun C."/>
            <person name="Zhou S."/>
            <person name="Xu H."/>
            <person name="Nelson D.R."/>
            <person name="Qian J."/>
            <person name="Song J."/>
            <person name="Luo H."/>
            <person name="Xiang L."/>
            <person name="Li Y."/>
            <person name="Xu Z."/>
            <person name="Ji A."/>
            <person name="Wang L."/>
            <person name="Lu S."/>
            <person name="Hayward A."/>
            <person name="Sun W."/>
            <person name="Li X."/>
            <person name="Schwartz D.C."/>
            <person name="Wang Y."/>
            <person name="Chen S."/>
        </authorList>
    </citation>
    <scope>NUCLEOTIDE SEQUENCE [LARGE SCALE GENOMIC DNA]</scope>
    <source>
        <strain evidence="3 4">ZZ0214-1</strain>
    </source>
</reference>
<evidence type="ECO:0000256" key="2">
    <source>
        <dbReference type="SAM" id="Phobius"/>
    </source>
</evidence>
<name>A0A2G8SC35_9APHY</name>
<organism evidence="3 4">
    <name type="scientific">Ganoderma sinense ZZ0214-1</name>
    <dbReference type="NCBI Taxonomy" id="1077348"/>
    <lineage>
        <taxon>Eukaryota</taxon>
        <taxon>Fungi</taxon>
        <taxon>Dikarya</taxon>
        <taxon>Basidiomycota</taxon>
        <taxon>Agaricomycotina</taxon>
        <taxon>Agaricomycetes</taxon>
        <taxon>Polyporales</taxon>
        <taxon>Polyporaceae</taxon>
        <taxon>Ganoderma</taxon>
    </lineage>
</organism>
<dbReference type="EMBL" id="AYKW01000012">
    <property type="protein sequence ID" value="PIL31319.1"/>
    <property type="molecule type" value="Genomic_DNA"/>
</dbReference>
<proteinExistence type="predicted"/>
<feature type="compositionally biased region" description="Low complexity" evidence="1">
    <location>
        <begin position="142"/>
        <end position="151"/>
    </location>
</feature>
<dbReference type="Proteomes" id="UP000230002">
    <property type="component" value="Unassembled WGS sequence"/>
</dbReference>
<dbReference type="AlphaFoldDB" id="A0A2G8SC35"/>
<feature type="region of interest" description="Disordered" evidence="1">
    <location>
        <begin position="178"/>
        <end position="198"/>
    </location>
</feature>
<dbReference type="OrthoDB" id="73901at2759"/>
<evidence type="ECO:0000256" key="1">
    <source>
        <dbReference type="SAM" id="MobiDB-lite"/>
    </source>
</evidence>
<comment type="caution">
    <text evidence="3">The sequence shown here is derived from an EMBL/GenBank/DDBJ whole genome shotgun (WGS) entry which is preliminary data.</text>
</comment>